<dbReference type="InterPro" id="IPR017853">
    <property type="entry name" value="GH"/>
</dbReference>
<keyword evidence="2" id="KW-1185">Reference proteome</keyword>
<dbReference type="Gene3D" id="3.20.20.80">
    <property type="entry name" value="Glycosidases"/>
    <property type="match status" value="1"/>
</dbReference>
<comment type="caution">
    <text evidence="1">The sequence shown here is derived from an EMBL/GenBank/DDBJ whole genome shotgun (WGS) entry which is preliminary data.</text>
</comment>
<proteinExistence type="predicted"/>
<evidence type="ECO:0008006" key="3">
    <source>
        <dbReference type="Google" id="ProtNLM"/>
    </source>
</evidence>
<dbReference type="SUPFAM" id="SSF51445">
    <property type="entry name" value="(Trans)glycosidases"/>
    <property type="match status" value="1"/>
</dbReference>
<sequence length="350" mass="40104">MKMNVKETGVSYYGLSYPEHAKRDFQEMIDHNCNAVLLALSEYDIDFWFPNIIKIAKVAKDLGLKVYLNTWGIGKWFGGEPPSNFLTNNTKNRQVSAFTGEPLPAACFNTKAFQDYFYKICEKLAKEVDADGFFWDEPHYALPKSYASITGGAGDDWSCRCNVCQNKFHEAYGYKMPRVLTKEVIAFREDNALHILENAANLIKGIRPESKIICCVHATLNTYYVKENRGYDDWDKVGAVDDFDVFSTTILNYQLPDSFFKSITQRTMDIAHKYDKGSQRWIMNYYQEPEDLGKIKEIAHLYNDLGVESLFAWTYRGGHGTVLAAPNALKMWDMLGEAYGEVLNPDYKIK</sequence>
<evidence type="ECO:0000313" key="1">
    <source>
        <dbReference type="EMBL" id="MBY5959173.1"/>
    </source>
</evidence>
<dbReference type="AlphaFoldDB" id="A0A953LAY4"/>
<organism evidence="1 2">
    <name type="scientific">Membranihabitans marinus</name>
    <dbReference type="NCBI Taxonomy" id="1227546"/>
    <lineage>
        <taxon>Bacteria</taxon>
        <taxon>Pseudomonadati</taxon>
        <taxon>Bacteroidota</taxon>
        <taxon>Saprospiria</taxon>
        <taxon>Saprospirales</taxon>
        <taxon>Saprospiraceae</taxon>
        <taxon>Membranihabitans</taxon>
    </lineage>
</organism>
<evidence type="ECO:0000313" key="2">
    <source>
        <dbReference type="Proteomes" id="UP000753961"/>
    </source>
</evidence>
<reference evidence="1" key="1">
    <citation type="submission" date="2021-06" db="EMBL/GenBank/DDBJ databases">
        <title>44 bacteria genomes isolated from Dapeng, Shenzhen.</title>
        <authorList>
            <person name="Zheng W."/>
            <person name="Yu S."/>
            <person name="Huang Y."/>
        </authorList>
    </citation>
    <scope>NUCLEOTIDE SEQUENCE</scope>
    <source>
        <strain evidence="1">DP5N28-2</strain>
    </source>
</reference>
<name>A0A953LAY4_9BACT</name>
<protein>
    <recommendedName>
        <fullName evidence="3">Glycosyl hydrolase-like 10 domain-containing protein</fullName>
    </recommendedName>
</protein>
<dbReference type="EMBL" id="JAHVHU010000012">
    <property type="protein sequence ID" value="MBY5959173.1"/>
    <property type="molecule type" value="Genomic_DNA"/>
</dbReference>
<accession>A0A953LAY4</accession>
<gene>
    <name evidence="1" type="ORF">KUV50_13555</name>
</gene>
<dbReference type="Proteomes" id="UP000753961">
    <property type="component" value="Unassembled WGS sequence"/>
</dbReference>
<dbReference type="RefSeq" id="WP_222580712.1">
    <property type="nucleotide sequence ID" value="NZ_JAHVHU010000012.1"/>
</dbReference>